<comment type="caution">
    <text evidence="2">The sequence shown here is derived from an EMBL/GenBank/DDBJ whole genome shotgun (WGS) entry which is preliminary data.</text>
</comment>
<accession>A0A5B7FZU2</accession>
<sequence>MIHETLEPFPPRALPSTSTTIQRTPYSLRRTRFCDDPPLAACPPTVAGQDSIAPTFSTHLSLGNFLWRTDHRQELGQENNTYET</sequence>
<gene>
    <name evidence="2" type="ORF">E2C01_047209</name>
</gene>
<feature type="region of interest" description="Disordered" evidence="1">
    <location>
        <begin position="1"/>
        <end position="21"/>
    </location>
</feature>
<protein>
    <submittedName>
        <fullName evidence="2">Uncharacterized protein</fullName>
    </submittedName>
</protein>
<proteinExistence type="predicted"/>
<evidence type="ECO:0000313" key="2">
    <source>
        <dbReference type="EMBL" id="MPC53320.1"/>
    </source>
</evidence>
<keyword evidence="3" id="KW-1185">Reference proteome</keyword>
<dbReference type="EMBL" id="VSRR010011538">
    <property type="protein sequence ID" value="MPC53320.1"/>
    <property type="molecule type" value="Genomic_DNA"/>
</dbReference>
<reference evidence="2 3" key="1">
    <citation type="submission" date="2019-05" db="EMBL/GenBank/DDBJ databases">
        <title>Another draft genome of Portunus trituberculatus and its Hox gene families provides insights of decapod evolution.</title>
        <authorList>
            <person name="Jeong J.-H."/>
            <person name="Song I."/>
            <person name="Kim S."/>
            <person name="Choi T."/>
            <person name="Kim D."/>
            <person name="Ryu S."/>
            <person name="Kim W."/>
        </authorList>
    </citation>
    <scope>NUCLEOTIDE SEQUENCE [LARGE SCALE GENOMIC DNA]</scope>
    <source>
        <tissue evidence="2">Muscle</tissue>
    </source>
</reference>
<dbReference type="AlphaFoldDB" id="A0A5B7FZU2"/>
<evidence type="ECO:0000313" key="3">
    <source>
        <dbReference type="Proteomes" id="UP000324222"/>
    </source>
</evidence>
<dbReference type="Proteomes" id="UP000324222">
    <property type="component" value="Unassembled WGS sequence"/>
</dbReference>
<name>A0A5B7FZU2_PORTR</name>
<evidence type="ECO:0000256" key="1">
    <source>
        <dbReference type="SAM" id="MobiDB-lite"/>
    </source>
</evidence>
<organism evidence="2 3">
    <name type="scientific">Portunus trituberculatus</name>
    <name type="common">Swimming crab</name>
    <name type="synonym">Neptunus trituberculatus</name>
    <dbReference type="NCBI Taxonomy" id="210409"/>
    <lineage>
        <taxon>Eukaryota</taxon>
        <taxon>Metazoa</taxon>
        <taxon>Ecdysozoa</taxon>
        <taxon>Arthropoda</taxon>
        <taxon>Crustacea</taxon>
        <taxon>Multicrustacea</taxon>
        <taxon>Malacostraca</taxon>
        <taxon>Eumalacostraca</taxon>
        <taxon>Eucarida</taxon>
        <taxon>Decapoda</taxon>
        <taxon>Pleocyemata</taxon>
        <taxon>Brachyura</taxon>
        <taxon>Eubrachyura</taxon>
        <taxon>Portunoidea</taxon>
        <taxon>Portunidae</taxon>
        <taxon>Portuninae</taxon>
        <taxon>Portunus</taxon>
    </lineage>
</organism>